<dbReference type="InterPro" id="IPR006036">
    <property type="entry name" value="K_uptake_TrkA"/>
</dbReference>
<dbReference type="InterPro" id="IPR003148">
    <property type="entry name" value="RCK_N"/>
</dbReference>
<evidence type="ECO:0000256" key="3">
    <source>
        <dbReference type="ARBA" id="ARBA00022538"/>
    </source>
</evidence>
<dbReference type="OrthoDB" id="9775180at2"/>
<evidence type="ECO:0000256" key="4">
    <source>
        <dbReference type="ARBA" id="ARBA00022958"/>
    </source>
</evidence>
<evidence type="ECO:0000259" key="8">
    <source>
        <dbReference type="PROSITE" id="PS51202"/>
    </source>
</evidence>
<keyword evidence="3" id="KW-0633">Potassium transport</keyword>
<dbReference type="NCBIfam" id="NF007031">
    <property type="entry name" value="PRK09496.1-2"/>
    <property type="match status" value="1"/>
</dbReference>
<dbReference type="InterPro" id="IPR006037">
    <property type="entry name" value="RCK_C"/>
</dbReference>
<evidence type="ECO:0000259" key="7">
    <source>
        <dbReference type="PROSITE" id="PS51201"/>
    </source>
</evidence>
<feature type="domain" description="RCK C-terminal" evidence="8">
    <location>
        <begin position="368"/>
        <end position="453"/>
    </location>
</feature>
<organism evidence="9 10">
    <name type="scientific">Andreprevotia lacus DSM 23236</name>
    <dbReference type="NCBI Taxonomy" id="1121001"/>
    <lineage>
        <taxon>Bacteria</taxon>
        <taxon>Pseudomonadati</taxon>
        <taxon>Pseudomonadota</taxon>
        <taxon>Betaproteobacteria</taxon>
        <taxon>Neisseriales</taxon>
        <taxon>Chitinibacteraceae</taxon>
        <taxon>Andreprevotia</taxon>
    </lineage>
</organism>
<dbReference type="GO" id="GO:0005886">
    <property type="term" value="C:plasma membrane"/>
    <property type="evidence" value="ECO:0007669"/>
    <property type="project" value="InterPro"/>
</dbReference>
<dbReference type="FunFam" id="3.40.50.720:FF:000042">
    <property type="entry name" value="Trk system potassium transporter TrkA"/>
    <property type="match status" value="1"/>
</dbReference>
<keyword evidence="4" id="KW-0630">Potassium</keyword>
<dbReference type="Pfam" id="PF02080">
    <property type="entry name" value="TrkA_C"/>
    <property type="match status" value="2"/>
</dbReference>
<dbReference type="InterPro" id="IPR036291">
    <property type="entry name" value="NAD(P)-bd_dom_sf"/>
</dbReference>
<evidence type="ECO:0000256" key="6">
    <source>
        <dbReference type="ARBA" id="ARBA00023065"/>
    </source>
</evidence>
<dbReference type="Proteomes" id="UP000192761">
    <property type="component" value="Unassembled WGS sequence"/>
</dbReference>
<feature type="domain" description="RCK C-terminal" evidence="8">
    <location>
        <begin position="143"/>
        <end position="227"/>
    </location>
</feature>
<dbReference type="InterPro" id="IPR036721">
    <property type="entry name" value="RCK_C_sf"/>
</dbReference>
<evidence type="ECO:0000256" key="1">
    <source>
        <dbReference type="ARBA" id="ARBA00017378"/>
    </source>
</evidence>
<dbReference type="RefSeq" id="WP_084092331.1">
    <property type="nucleotide sequence ID" value="NZ_FWXD01000024.1"/>
</dbReference>
<proteinExistence type="predicted"/>
<keyword evidence="5" id="KW-0520">NAD</keyword>
<name>A0A1W1XXR2_9NEIS</name>
<keyword evidence="10" id="KW-1185">Reference proteome</keyword>
<dbReference type="PROSITE" id="PS51201">
    <property type="entry name" value="RCK_N"/>
    <property type="match status" value="2"/>
</dbReference>
<sequence>MSNILILGAGRVGASVAEQLVHEQYRVTVVDENAASLKLLQDKLDLRTVQGNAGSPEVLSAAGAADADLLLAVTPTDELNMVACKVAQTLFNVPTRLARIRNPDLLARPELFADHAFAIDHVITPAQIVTEYLCRLVETPEALQVLDFAGGLAQLVVVRVEEDADMAGKPLRALRELLPKADCRVVGIYRRNRTIRPDGDTQVEAGDEVFVLTAQRDRRAVLALFHEAGRKLRRILIAGGGNVGFRLARALQGQYQVKLIENNPARAAWLAEHLADTLVLLGDGTDEGLLETEQIERTDLYLALTSDDEDNIMSGLLAKQMGARKVIAIINRSRYVGLLQGSRIDVALSPAQVTIGSLLAHVRRGDIEAVHNLRRGTAEAMEIVAHGSRGTSRVVGRKVAELRLPDGIHFAALVRGEEVIIVHHDTEIADGDHVIVFVDNKRRIREVEHLFAVKLGFF</sequence>
<keyword evidence="6" id="KW-0406">Ion transport</keyword>
<gene>
    <name evidence="9" type="ORF">SAMN02745857_03375</name>
</gene>
<dbReference type="SUPFAM" id="SSF116726">
    <property type="entry name" value="TrkA C-terminal domain-like"/>
    <property type="match status" value="2"/>
</dbReference>
<dbReference type="NCBIfam" id="NF007039">
    <property type="entry name" value="PRK09496.3-2"/>
    <property type="match status" value="1"/>
</dbReference>
<reference evidence="9 10" key="1">
    <citation type="submission" date="2017-04" db="EMBL/GenBank/DDBJ databases">
        <authorList>
            <person name="Afonso C.L."/>
            <person name="Miller P.J."/>
            <person name="Scott M.A."/>
            <person name="Spackman E."/>
            <person name="Goraichik I."/>
            <person name="Dimitrov K.M."/>
            <person name="Suarez D.L."/>
            <person name="Swayne D.E."/>
        </authorList>
    </citation>
    <scope>NUCLEOTIDE SEQUENCE [LARGE SCALE GENOMIC DNA]</scope>
    <source>
        <strain evidence="9 10">DSM 23236</strain>
    </source>
</reference>
<keyword evidence="2" id="KW-0813">Transport</keyword>
<dbReference type="NCBIfam" id="NF007032">
    <property type="entry name" value="PRK09496.1-4"/>
    <property type="match status" value="1"/>
</dbReference>
<dbReference type="AlphaFoldDB" id="A0A1W1XXR2"/>
<dbReference type="PANTHER" id="PTHR43833:SF5">
    <property type="entry name" value="TRK SYSTEM POTASSIUM UPTAKE PROTEIN TRKA"/>
    <property type="match status" value="1"/>
</dbReference>
<dbReference type="PRINTS" id="PR00335">
    <property type="entry name" value="KUPTAKETRKA"/>
</dbReference>
<evidence type="ECO:0000313" key="10">
    <source>
        <dbReference type="Proteomes" id="UP000192761"/>
    </source>
</evidence>
<evidence type="ECO:0000256" key="2">
    <source>
        <dbReference type="ARBA" id="ARBA00022448"/>
    </source>
</evidence>
<dbReference type="Gene3D" id="3.40.50.720">
    <property type="entry name" value="NAD(P)-binding Rossmann-like Domain"/>
    <property type="match status" value="2"/>
</dbReference>
<feature type="domain" description="RCK N-terminal" evidence="7">
    <location>
        <begin position="1"/>
        <end position="123"/>
    </location>
</feature>
<dbReference type="PANTHER" id="PTHR43833">
    <property type="entry name" value="POTASSIUM CHANNEL PROTEIN 2-RELATED-RELATED"/>
    <property type="match status" value="1"/>
</dbReference>
<dbReference type="Gene3D" id="3.30.70.1450">
    <property type="entry name" value="Regulator of K+ conductance, C-terminal domain"/>
    <property type="match status" value="2"/>
</dbReference>
<dbReference type="SUPFAM" id="SSF51735">
    <property type="entry name" value="NAD(P)-binding Rossmann-fold domains"/>
    <property type="match status" value="2"/>
</dbReference>
<dbReference type="NCBIfam" id="NF007030">
    <property type="entry name" value="PRK09496.1-1"/>
    <property type="match status" value="1"/>
</dbReference>
<accession>A0A1W1XXR2</accession>
<evidence type="ECO:0000256" key="5">
    <source>
        <dbReference type="ARBA" id="ARBA00023027"/>
    </source>
</evidence>
<dbReference type="STRING" id="1121001.SAMN02745857_03375"/>
<dbReference type="InterPro" id="IPR050721">
    <property type="entry name" value="Trk_Ktr_HKT_K-transport"/>
</dbReference>
<dbReference type="GO" id="GO:0015079">
    <property type="term" value="F:potassium ion transmembrane transporter activity"/>
    <property type="evidence" value="ECO:0007669"/>
    <property type="project" value="InterPro"/>
</dbReference>
<evidence type="ECO:0000313" key="9">
    <source>
        <dbReference type="EMBL" id="SMC28716.1"/>
    </source>
</evidence>
<feature type="domain" description="RCK N-terminal" evidence="7">
    <location>
        <begin position="232"/>
        <end position="348"/>
    </location>
</feature>
<dbReference type="PROSITE" id="PS51202">
    <property type="entry name" value="RCK_C"/>
    <property type="match status" value="2"/>
</dbReference>
<protein>
    <recommendedName>
        <fullName evidence="1">Trk system potassium uptake protein TrkA</fullName>
    </recommendedName>
</protein>
<dbReference type="Pfam" id="PF02254">
    <property type="entry name" value="TrkA_N"/>
    <property type="match status" value="2"/>
</dbReference>
<dbReference type="EMBL" id="FWXD01000024">
    <property type="protein sequence ID" value="SMC28716.1"/>
    <property type="molecule type" value="Genomic_DNA"/>
</dbReference>